<name>A0A426WXM8_ENSVE</name>
<proteinExistence type="predicted"/>
<dbReference type="AlphaFoldDB" id="A0A426WXM8"/>
<gene>
    <name evidence="1" type="ORF">B296_00045982</name>
</gene>
<organism evidence="1 2">
    <name type="scientific">Ensete ventricosum</name>
    <name type="common">Abyssinian banana</name>
    <name type="synonym">Musa ensete</name>
    <dbReference type="NCBI Taxonomy" id="4639"/>
    <lineage>
        <taxon>Eukaryota</taxon>
        <taxon>Viridiplantae</taxon>
        <taxon>Streptophyta</taxon>
        <taxon>Embryophyta</taxon>
        <taxon>Tracheophyta</taxon>
        <taxon>Spermatophyta</taxon>
        <taxon>Magnoliopsida</taxon>
        <taxon>Liliopsida</taxon>
        <taxon>Zingiberales</taxon>
        <taxon>Musaceae</taxon>
        <taxon>Ensete</taxon>
    </lineage>
</organism>
<reference evidence="1 2" key="1">
    <citation type="journal article" date="2014" name="Agronomy (Basel)">
        <title>A Draft Genome Sequence for Ensete ventricosum, the Drought-Tolerant Tree Against Hunger.</title>
        <authorList>
            <person name="Harrison J."/>
            <person name="Moore K.A."/>
            <person name="Paszkiewicz K."/>
            <person name="Jones T."/>
            <person name="Grant M."/>
            <person name="Ambacheew D."/>
            <person name="Muzemil S."/>
            <person name="Studholme D.J."/>
        </authorList>
    </citation>
    <scope>NUCLEOTIDE SEQUENCE [LARGE SCALE GENOMIC DNA]</scope>
</reference>
<comment type="caution">
    <text evidence="1">The sequence shown here is derived from an EMBL/GenBank/DDBJ whole genome shotgun (WGS) entry which is preliminary data.</text>
</comment>
<accession>A0A426WXM8</accession>
<dbReference type="EMBL" id="AMZH03034208">
    <property type="protein sequence ID" value="RRT32037.1"/>
    <property type="molecule type" value="Genomic_DNA"/>
</dbReference>
<sequence>LELLGVELGVNGRVRNNLLLVFSFRLWHWAALVVQRKLVVIAGIVWNPPTSCA</sequence>
<evidence type="ECO:0000313" key="2">
    <source>
        <dbReference type="Proteomes" id="UP000287651"/>
    </source>
</evidence>
<evidence type="ECO:0000313" key="1">
    <source>
        <dbReference type="EMBL" id="RRT32037.1"/>
    </source>
</evidence>
<protein>
    <submittedName>
        <fullName evidence="1">Uncharacterized protein</fullName>
    </submittedName>
</protein>
<dbReference type="Proteomes" id="UP000287651">
    <property type="component" value="Unassembled WGS sequence"/>
</dbReference>
<feature type="non-terminal residue" evidence="1">
    <location>
        <position position="1"/>
    </location>
</feature>